<comment type="caution">
    <text evidence="3">The sequence shown here is derived from an EMBL/GenBank/DDBJ whole genome shotgun (WGS) entry which is preliminary data.</text>
</comment>
<dbReference type="InterPro" id="IPR006121">
    <property type="entry name" value="HMA_dom"/>
</dbReference>
<evidence type="ECO:0000313" key="3">
    <source>
        <dbReference type="EMBL" id="GLV53724.1"/>
    </source>
</evidence>
<dbReference type="SUPFAM" id="SSF55008">
    <property type="entry name" value="HMA, heavy metal-associated domain"/>
    <property type="match status" value="1"/>
</dbReference>
<evidence type="ECO:0000259" key="2">
    <source>
        <dbReference type="Pfam" id="PF00403"/>
    </source>
</evidence>
<dbReference type="Proteomes" id="UP001344906">
    <property type="component" value="Unassembled WGS sequence"/>
</dbReference>
<dbReference type="RefSeq" id="WP_420917090.1">
    <property type="nucleotide sequence ID" value="NZ_BSRI01000001.1"/>
</dbReference>
<feature type="region of interest" description="Disordered" evidence="1">
    <location>
        <begin position="1"/>
        <end position="23"/>
    </location>
</feature>
<sequence length="63" mass="6761">MAIEAENSLDNNRDFGGQRPRIDSDGQVTFAVEGMTCASCAMRIEKGLKKITRCTGCPGQSGH</sequence>
<dbReference type="InterPro" id="IPR036163">
    <property type="entry name" value="HMA_dom_sf"/>
</dbReference>
<dbReference type="Gene3D" id="3.30.70.100">
    <property type="match status" value="1"/>
</dbReference>
<accession>A0ABQ6FL20</accession>
<feature type="domain" description="HMA" evidence="2">
    <location>
        <begin position="29"/>
        <end position="51"/>
    </location>
</feature>
<gene>
    <name evidence="3" type="ORF">KDH_05760</name>
</gene>
<evidence type="ECO:0000256" key="1">
    <source>
        <dbReference type="SAM" id="MobiDB-lite"/>
    </source>
</evidence>
<dbReference type="Pfam" id="PF00403">
    <property type="entry name" value="HMA"/>
    <property type="match status" value="1"/>
</dbReference>
<organism evidence="3 4">
    <name type="scientific">Dictyobacter halimunensis</name>
    <dbReference type="NCBI Taxonomy" id="3026934"/>
    <lineage>
        <taxon>Bacteria</taxon>
        <taxon>Bacillati</taxon>
        <taxon>Chloroflexota</taxon>
        <taxon>Ktedonobacteria</taxon>
        <taxon>Ktedonobacterales</taxon>
        <taxon>Dictyobacteraceae</taxon>
        <taxon>Dictyobacter</taxon>
    </lineage>
</organism>
<evidence type="ECO:0000313" key="4">
    <source>
        <dbReference type="Proteomes" id="UP001344906"/>
    </source>
</evidence>
<dbReference type="EMBL" id="BSRI01000001">
    <property type="protein sequence ID" value="GLV53724.1"/>
    <property type="molecule type" value="Genomic_DNA"/>
</dbReference>
<keyword evidence="4" id="KW-1185">Reference proteome</keyword>
<name>A0ABQ6FL20_9CHLR</name>
<protein>
    <recommendedName>
        <fullName evidence="2">HMA domain-containing protein</fullName>
    </recommendedName>
</protein>
<proteinExistence type="predicted"/>
<reference evidence="3 4" key="1">
    <citation type="submission" date="2023-02" db="EMBL/GenBank/DDBJ databases">
        <title>Dictyobacter halimunensis sp. nov., a new member of the class Ktedonobacteria from forest soil in a geothermal area.</title>
        <authorList>
            <person name="Rachmania M.K."/>
            <person name="Ningsih F."/>
            <person name="Sakai Y."/>
            <person name="Yabe S."/>
            <person name="Yokota A."/>
            <person name="Sjamsuridzal W."/>
        </authorList>
    </citation>
    <scope>NUCLEOTIDE SEQUENCE [LARGE SCALE GENOMIC DNA]</scope>
    <source>
        <strain evidence="3 4">S3.2.2.5</strain>
    </source>
</reference>
<dbReference type="CDD" id="cd00371">
    <property type="entry name" value="HMA"/>
    <property type="match status" value="1"/>
</dbReference>